<accession>X1TM05</accession>
<proteinExistence type="predicted"/>
<sequence>MARTRYVTIPSGQEDIYAAALQSGDRFTFAKITRKVTFYGRKKIEGLTRRSYIPAIAAIWRTFNDATKADWKTAAAERGINGWQAFIADQAKRIKFGIPGQATPTILHQDLVGLIYITAPAEEVKIAQYHPSQYWISQKVQGHKRMYEPASVDEAFALPLELIINYKSNLISTGPGSFAKFYAVVRHSY</sequence>
<organism evidence="1">
    <name type="scientific">marine sediment metagenome</name>
    <dbReference type="NCBI Taxonomy" id="412755"/>
    <lineage>
        <taxon>unclassified sequences</taxon>
        <taxon>metagenomes</taxon>
        <taxon>ecological metagenomes</taxon>
    </lineage>
</organism>
<reference evidence="1" key="1">
    <citation type="journal article" date="2014" name="Front. Microbiol.">
        <title>High frequency of phylogenetically diverse reductive dehalogenase-homologous genes in deep subseafloor sedimentary metagenomes.</title>
        <authorList>
            <person name="Kawai M."/>
            <person name="Futagami T."/>
            <person name="Toyoda A."/>
            <person name="Takaki Y."/>
            <person name="Nishi S."/>
            <person name="Hori S."/>
            <person name="Arai W."/>
            <person name="Tsubouchi T."/>
            <person name="Morono Y."/>
            <person name="Uchiyama I."/>
            <person name="Ito T."/>
            <person name="Fujiyama A."/>
            <person name="Inagaki F."/>
            <person name="Takami H."/>
        </authorList>
    </citation>
    <scope>NUCLEOTIDE SEQUENCE</scope>
    <source>
        <strain evidence="1">Expedition CK06-06</strain>
    </source>
</reference>
<feature type="non-terminal residue" evidence="1">
    <location>
        <position position="189"/>
    </location>
</feature>
<comment type="caution">
    <text evidence="1">The sequence shown here is derived from an EMBL/GenBank/DDBJ whole genome shotgun (WGS) entry which is preliminary data.</text>
</comment>
<dbReference type="AlphaFoldDB" id="X1TM05"/>
<dbReference type="EMBL" id="BARW01005588">
    <property type="protein sequence ID" value="GAI81054.1"/>
    <property type="molecule type" value="Genomic_DNA"/>
</dbReference>
<name>X1TM05_9ZZZZ</name>
<evidence type="ECO:0000313" key="1">
    <source>
        <dbReference type="EMBL" id="GAI81054.1"/>
    </source>
</evidence>
<gene>
    <name evidence="1" type="ORF">S12H4_12051</name>
</gene>
<protein>
    <submittedName>
        <fullName evidence="1">Uncharacterized protein</fullName>
    </submittedName>
</protein>